<comment type="caution">
    <text evidence="2">The sequence shown here is derived from an EMBL/GenBank/DDBJ whole genome shotgun (WGS) entry which is preliminary data.</text>
</comment>
<reference evidence="2 3" key="1">
    <citation type="submission" date="2024-06" db="EMBL/GenBank/DDBJ databases">
        <title>The Natural Products Discovery Center: Release of the First 8490 Sequenced Strains for Exploring Actinobacteria Biosynthetic Diversity.</title>
        <authorList>
            <person name="Kalkreuter E."/>
            <person name="Kautsar S.A."/>
            <person name="Yang D."/>
            <person name="Bader C.D."/>
            <person name="Teijaro C.N."/>
            <person name="Fluegel L."/>
            <person name="Davis C.M."/>
            <person name="Simpson J.R."/>
            <person name="Lauterbach L."/>
            <person name="Steele A.D."/>
            <person name="Gui C."/>
            <person name="Meng S."/>
            <person name="Li G."/>
            <person name="Viehrig K."/>
            <person name="Ye F."/>
            <person name="Su P."/>
            <person name="Kiefer A.F."/>
            <person name="Nichols A."/>
            <person name="Cepeda A.J."/>
            <person name="Yan W."/>
            <person name="Fan B."/>
            <person name="Jiang Y."/>
            <person name="Adhikari A."/>
            <person name="Zheng C.-J."/>
            <person name="Schuster L."/>
            <person name="Cowan T.M."/>
            <person name="Smanski M.J."/>
            <person name="Chevrette M.G."/>
            <person name="De Carvalho L.P.S."/>
            <person name="Shen B."/>
        </authorList>
    </citation>
    <scope>NUCLEOTIDE SEQUENCE [LARGE SCALE GENOMIC DNA]</scope>
    <source>
        <strain evidence="2 3">NPDC053791</strain>
    </source>
</reference>
<organism evidence="2 3">
    <name type="scientific">Streptomyces roseoverticillatus</name>
    <dbReference type="NCBI Taxonomy" id="66429"/>
    <lineage>
        <taxon>Bacteria</taxon>
        <taxon>Bacillati</taxon>
        <taxon>Actinomycetota</taxon>
        <taxon>Actinomycetes</taxon>
        <taxon>Kitasatosporales</taxon>
        <taxon>Streptomycetaceae</taxon>
        <taxon>Streptomyces</taxon>
    </lineage>
</organism>
<feature type="region of interest" description="Disordered" evidence="1">
    <location>
        <begin position="1"/>
        <end position="22"/>
    </location>
</feature>
<name>A0ABV3IZ76_9ACTN</name>
<sequence length="305" mass="30959">MSVYTPSAAPGTTAYAQPAQQNPQQTDVLKALPYIAALASASPGGQQAGTQQMRPQSFLDDFTSAVTDVGKAVGTVAQTAQALGPILSVLSAAPSGQQAGNQQMHPQWLFGLPDPQEAVNAINTAAGVANQAAQWGHQLGMFSAGPSGQQAGGQQMRPQSFLDDFTSAVTDVGKAVGTVAQTAQALGPILSVLSAAPSGQQAGNQQMHPQWLFGLPDPQEAVNAINTAAGVANQAAQWGHQLGMFSAGPSGQQAGGQQMRPQSFLDDFTSAVTDVGKAIGPVLPLLMALSASPAGQPAGLQTAQQ</sequence>
<dbReference type="RefSeq" id="WP_366088919.1">
    <property type="nucleotide sequence ID" value="NZ_JBFASG010000019.1"/>
</dbReference>
<keyword evidence="3" id="KW-1185">Reference proteome</keyword>
<gene>
    <name evidence="2" type="ORF">AB0L03_20015</name>
</gene>
<dbReference type="Proteomes" id="UP001552479">
    <property type="component" value="Unassembled WGS sequence"/>
</dbReference>
<dbReference type="EMBL" id="JBFASG010000019">
    <property type="protein sequence ID" value="MEV4925091.1"/>
    <property type="molecule type" value="Genomic_DNA"/>
</dbReference>
<protein>
    <submittedName>
        <fullName evidence="2">Uncharacterized protein</fullName>
    </submittedName>
</protein>
<proteinExistence type="predicted"/>
<accession>A0ABV3IZ76</accession>
<feature type="compositionally biased region" description="Low complexity" evidence="1">
    <location>
        <begin position="12"/>
        <end position="22"/>
    </location>
</feature>
<evidence type="ECO:0000256" key="1">
    <source>
        <dbReference type="SAM" id="MobiDB-lite"/>
    </source>
</evidence>
<evidence type="ECO:0000313" key="2">
    <source>
        <dbReference type="EMBL" id="MEV4925091.1"/>
    </source>
</evidence>
<evidence type="ECO:0000313" key="3">
    <source>
        <dbReference type="Proteomes" id="UP001552479"/>
    </source>
</evidence>